<evidence type="ECO:0000256" key="6">
    <source>
        <dbReference type="SAM" id="Coils"/>
    </source>
</evidence>
<feature type="domain" description="PAC" evidence="7">
    <location>
        <begin position="133"/>
        <end position="178"/>
    </location>
</feature>
<keyword evidence="6" id="KW-0175">Coiled coil</keyword>
<dbReference type="PROSITE" id="PS50113">
    <property type="entry name" value="PAC"/>
    <property type="match status" value="2"/>
</dbReference>
<sequence>DVIENLRRALAGEAVTTTLELAGVAFEARYAPIRDRDGRITGGIGVATDITERKRMEEELRESEAKYRRIFENVWDIYYETDAQGIITEISPSVERWGYIRGELIGTQVLDIYENPEERSALLEALAERGEVLDYEIHLKTGDGRVVDTSVGAHLLRGPDGTFIGVEGILRDISERKR</sequence>
<proteinExistence type="predicted"/>
<feature type="non-terminal residue" evidence="8">
    <location>
        <position position="1"/>
    </location>
</feature>
<dbReference type="NCBIfam" id="TIGR00229">
    <property type="entry name" value="sensory_box"/>
    <property type="match status" value="2"/>
</dbReference>
<evidence type="ECO:0000256" key="5">
    <source>
        <dbReference type="ARBA" id="ARBA00022777"/>
    </source>
</evidence>
<dbReference type="PANTHER" id="PTHR43304:SF1">
    <property type="entry name" value="PAC DOMAIN-CONTAINING PROTEIN"/>
    <property type="match status" value="1"/>
</dbReference>
<dbReference type="EMBL" id="BARS01056406">
    <property type="protein sequence ID" value="GAG42758.1"/>
    <property type="molecule type" value="Genomic_DNA"/>
</dbReference>
<dbReference type="GO" id="GO:0004673">
    <property type="term" value="F:protein histidine kinase activity"/>
    <property type="evidence" value="ECO:0007669"/>
    <property type="project" value="UniProtKB-EC"/>
</dbReference>
<dbReference type="Pfam" id="PF00989">
    <property type="entry name" value="PAS"/>
    <property type="match status" value="1"/>
</dbReference>
<accession>X0Y1Y2</accession>
<dbReference type="InterPro" id="IPR035965">
    <property type="entry name" value="PAS-like_dom_sf"/>
</dbReference>
<organism evidence="8">
    <name type="scientific">marine sediment metagenome</name>
    <dbReference type="NCBI Taxonomy" id="412755"/>
    <lineage>
        <taxon>unclassified sequences</taxon>
        <taxon>metagenomes</taxon>
        <taxon>ecological metagenomes</taxon>
    </lineage>
</organism>
<comment type="caution">
    <text evidence="8">The sequence shown here is derived from an EMBL/GenBank/DDBJ whole genome shotgun (WGS) entry which is preliminary data.</text>
</comment>
<dbReference type="InterPro" id="IPR013656">
    <property type="entry name" value="PAS_4"/>
</dbReference>
<evidence type="ECO:0000256" key="3">
    <source>
        <dbReference type="ARBA" id="ARBA00022553"/>
    </source>
</evidence>
<reference evidence="8" key="1">
    <citation type="journal article" date="2014" name="Front. Microbiol.">
        <title>High frequency of phylogenetically diverse reductive dehalogenase-homologous genes in deep subseafloor sedimentary metagenomes.</title>
        <authorList>
            <person name="Kawai M."/>
            <person name="Futagami T."/>
            <person name="Toyoda A."/>
            <person name="Takaki Y."/>
            <person name="Nishi S."/>
            <person name="Hori S."/>
            <person name="Arai W."/>
            <person name="Tsubouchi T."/>
            <person name="Morono Y."/>
            <person name="Uchiyama I."/>
            <person name="Ito T."/>
            <person name="Fujiyama A."/>
            <person name="Inagaki F."/>
            <person name="Takami H."/>
        </authorList>
    </citation>
    <scope>NUCLEOTIDE SEQUENCE</scope>
    <source>
        <strain evidence="8">Expedition CK06-06</strain>
    </source>
</reference>
<feature type="coiled-coil region" evidence="6">
    <location>
        <begin position="46"/>
        <end position="73"/>
    </location>
</feature>
<evidence type="ECO:0000256" key="1">
    <source>
        <dbReference type="ARBA" id="ARBA00000085"/>
    </source>
</evidence>
<dbReference type="CDD" id="cd00130">
    <property type="entry name" value="PAS"/>
    <property type="match status" value="1"/>
</dbReference>
<gene>
    <name evidence="8" type="ORF">S01H1_83080</name>
</gene>
<evidence type="ECO:0000313" key="8">
    <source>
        <dbReference type="EMBL" id="GAG42758.1"/>
    </source>
</evidence>
<dbReference type="AlphaFoldDB" id="X0Y1Y2"/>
<feature type="domain" description="PAC" evidence="7">
    <location>
        <begin position="1"/>
        <end position="62"/>
    </location>
</feature>
<evidence type="ECO:0000256" key="4">
    <source>
        <dbReference type="ARBA" id="ARBA00022679"/>
    </source>
</evidence>
<name>X0Y1Y2_9ZZZZ</name>
<dbReference type="InterPro" id="IPR013767">
    <property type="entry name" value="PAS_fold"/>
</dbReference>
<dbReference type="InterPro" id="IPR001610">
    <property type="entry name" value="PAC"/>
</dbReference>
<keyword evidence="5" id="KW-0418">Kinase</keyword>
<dbReference type="PANTHER" id="PTHR43304">
    <property type="entry name" value="PHYTOCHROME-LIKE PROTEIN CPH1"/>
    <property type="match status" value="1"/>
</dbReference>
<keyword evidence="4" id="KW-0808">Transferase</keyword>
<evidence type="ECO:0000259" key="7">
    <source>
        <dbReference type="PROSITE" id="PS50113"/>
    </source>
</evidence>
<dbReference type="InterPro" id="IPR052162">
    <property type="entry name" value="Sensor_kinase/Photoreceptor"/>
</dbReference>
<evidence type="ECO:0000256" key="2">
    <source>
        <dbReference type="ARBA" id="ARBA00012438"/>
    </source>
</evidence>
<dbReference type="SUPFAM" id="SSF55785">
    <property type="entry name" value="PYP-like sensor domain (PAS domain)"/>
    <property type="match status" value="2"/>
</dbReference>
<keyword evidence="3" id="KW-0597">Phosphoprotein</keyword>
<dbReference type="EC" id="2.7.13.3" evidence="2"/>
<dbReference type="Gene3D" id="3.30.450.20">
    <property type="entry name" value="PAS domain"/>
    <property type="match status" value="2"/>
</dbReference>
<dbReference type="SMART" id="SM00086">
    <property type="entry name" value="PAC"/>
    <property type="match status" value="2"/>
</dbReference>
<comment type="catalytic activity">
    <reaction evidence="1">
        <text>ATP + protein L-histidine = ADP + protein N-phospho-L-histidine.</text>
        <dbReference type="EC" id="2.7.13.3"/>
    </reaction>
</comment>
<dbReference type="InterPro" id="IPR000700">
    <property type="entry name" value="PAS-assoc_C"/>
</dbReference>
<dbReference type="Pfam" id="PF08448">
    <property type="entry name" value="PAS_4"/>
    <property type="match status" value="1"/>
</dbReference>
<protein>
    <recommendedName>
        <fullName evidence="2">histidine kinase</fullName>
        <ecNumber evidence="2">2.7.13.3</ecNumber>
    </recommendedName>
</protein>
<feature type="non-terminal residue" evidence="8">
    <location>
        <position position="178"/>
    </location>
</feature>
<dbReference type="InterPro" id="IPR000014">
    <property type="entry name" value="PAS"/>
</dbReference>